<evidence type="ECO:0000256" key="8">
    <source>
        <dbReference type="ARBA" id="ARBA00023224"/>
    </source>
</evidence>
<comment type="caution">
    <text evidence="13">The sequence shown here is derived from an EMBL/GenBank/DDBJ whole genome shotgun (WGS) entry which is preliminary data.</text>
</comment>
<name>A0A9J6CSP4_POLVA</name>
<feature type="transmembrane region" description="Helical" evidence="12">
    <location>
        <begin position="180"/>
        <end position="213"/>
    </location>
</feature>
<evidence type="ECO:0000256" key="2">
    <source>
        <dbReference type="ARBA" id="ARBA00022606"/>
    </source>
</evidence>
<dbReference type="GO" id="GO:0007165">
    <property type="term" value="P:signal transduction"/>
    <property type="evidence" value="ECO:0007669"/>
    <property type="project" value="UniProtKB-KW"/>
</dbReference>
<keyword evidence="7 12" id="KW-0675">Receptor</keyword>
<dbReference type="InterPro" id="IPR004117">
    <property type="entry name" value="7tm6_olfct_rcpt"/>
</dbReference>
<feature type="transmembrane region" description="Helical" evidence="12">
    <location>
        <begin position="139"/>
        <end position="160"/>
    </location>
</feature>
<evidence type="ECO:0000256" key="6">
    <source>
        <dbReference type="ARBA" id="ARBA00023136"/>
    </source>
</evidence>
<feature type="transmembrane region" description="Helical" evidence="12">
    <location>
        <begin position="50"/>
        <end position="72"/>
    </location>
</feature>
<keyword evidence="3 12" id="KW-0812">Transmembrane</keyword>
<evidence type="ECO:0000256" key="11">
    <source>
        <dbReference type="ARBA" id="ARBA00038679"/>
    </source>
</evidence>
<organism evidence="13 14">
    <name type="scientific">Polypedilum vanderplanki</name>
    <name type="common">Sleeping chironomid midge</name>
    <dbReference type="NCBI Taxonomy" id="319348"/>
    <lineage>
        <taxon>Eukaryota</taxon>
        <taxon>Metazoa</taxon>
        <taxon>Ecdysozoa</taxon>
        <taxon>Arthropoda</taxon>
        <taxon>Hexapoda</taxon>
        <taxon>Insecta</taxon>
        <taxon>Pterygota</taxon>
        <taxon>Neoptera</taxon>
        <taxon>Endopterygota</taxon>
        <taxon>Diptera</taxon>
        <taxon>Nematocera</taxon>
        <taxon>Chironomoidea</taxon>
        <taxon>Chironomidae</taxon>
        <taxon>Chironominae</taxon>
        <taxon>Polypedilum</taxon>
        <taxon>Polypedilum</taxon>
    </lineage>
</organism>
<evidence type="ECO:0000256" key="4">
    <source>
        <dbReference type="ARBA" id="ARBA00022725"/>
    </source>
</evidence>
<evidence type="ECO:0000256" key="9">
    <source>
        <dbReference type="ARBA" id="ARBA00037764"/>
    </source>
</evidence>
<evidence type="ECO:0000313" key="13">
    <source>
        <dbReference type="EMBL" id="KAG5684587.1"/>
    </source>
</evidence>
<dbReference type="PANTHER" id="PTHR21137">
    <property type="entry name" value="ODORANT RECEPTOR"/>
    <property type="match status" value="1"/>
</dbReference>
<dbReference type="PANTHER" id="PTHR21137:SF37">
    <property type="entry name" value="ODORANT RECEPTOR 46A, ISOFORM B-RELATED"/>
    <property type="match status" value="1"/>
</dbReference>
<keyword evidence="4 12" id="KW-0552">Olfaction</keyword>
<dbReference type="Pfam" id="PF02949">
    <property type="entry name" value="7tm_6"/>
    <property type="match status" value="1"/>
</dbReference>
<keyword evidence="2 12" id="KW-0716">Sensory transduction</keyword>
<dbReference type="GO" id="GO:0004984">
    <property type="term" value="F:olfactory receptor activity"/>
    <property type="evidence" value="ECO:0007669"/>
    <property type="project" value="InterPro"/>
</dbReference>
<keyword evidence="14" id="KW-1185">Reference proteome</keyword>
<evidence type="ECO:0000256" key="1">
    <source>
        <dbReference type="ARBA" id="ARBA00004141"/>
    </source>
</evidence>
<proteinExistence type="inferred from homology"/>
<evidence type="ECO:0000256" key="7">
    <source>
        <dbReference type="ARBA" id="ARBA00023170"/>
    </source>
</evidence>
<reference evidence="13" key="1">
    <citation type="submission" date="2021-03" db="EMBL/GenBank/DDBJ databases">
        <title>Chromosome level genome of the anhydrobiotic midge Polypedilum vanderplanki.</title>
        <authorList>
            <person name="Yoshida Y."/>
            <person name="Kikawada T."/>
            <person name="Gusev O."/>
        </authorList>
    </citation>
    <scope>NUCLEOTIDE SEQUENCE</scope>
    <source>
        <strain evidence="13">NIAS01</strain>
        <tissue evidence="13">Whole body or cell culture</tissue>
    </source>
</reference>
<gene>
    <name evidence="13" type="ORF">PVAND_013812</name>
</gene>
<dbReference type="EMBL" id="JADBJN010000001">
    <property type="protein sequence ID" value="KAG5684587.1"/>
    <property type="molecule type" value="Genomic_DNA"/>
</dbReference>
<feature type="transmembrane region" description="Helical" evidence="12">
    <location>
        <begin position="84"/>
        <end position="106"/>
    </location>
</feature>
<accession>A0A9J6CSP4</accession>
<evidence type="ECO:0000256" key="5">
    <source>
        <dbReference type="ARBA" id="ARBA00022989"/>
    </source>
</evidence>
<protein>
    <recommendedName>
        <fullName evidence="12">Odorant receptor</fullName>
    </recommendedName>
</protein>
<evidence type="ECO:0000256" key="10">
    <source>
        <dbReference type="ARBA" id="ARBA00037946"/>
    </source>
</evidence>
<evidence type="ECO:0000256" key="3">
    <source>
        <dbReference type="ARBA" id="ARBA00022692"/>
    </source>
</evidence>
<evidence type="ECO:0000313" key="14">
    <source>
        <dbReference type="Proteomes" id="UP001107558"/>
    </source>
</evidence>
<comment type="subunit">
    <text evidence="11">Interacts with Orco. Complexes exist early in the endomembrane system in olfactory sensory neurons (OSNs), coupling these complexes to the conserved ciliary trafficking pathway.</text>
</comment>
<dbReference type="AlphaFoldDB" id="A0A9J6CSP4"/>
<dbReference type="Proteomes" id="UP001107558">
    <property type="component" value="Chromosome 1"/>
</dbReference>
<feature type="transmembrane region" description="Helical" evidence="12">
    <location>
        <begin position="297"/>
        <end position="317"/>
    </location>
</feature>
<dbReference type="GO" id="GO:0005549">
    <property type="term" value="F:odorant binding"/>
    <property type="evidence" value="ECO:0007669"/>
    <property type="project" value="InterPro"/>
</dbReference>
<dbReference type="OrthoDB" id="7789606at2759"/>
<sequence>MFNLKTLKYSWSEFISHFQINSNPLKPLEIILSISKLLGLWIIKDSSWKYIFFGLNIGVLFIIPNIALQLSLTRQIKNVTQLTAFLAIFINFISVLFEIFMFYYHIKKIKCLIEKIKSCIQDFKVNEILLKRAIEMNKILKVLLFFIEMLLITSFISSILNHKTILLMWMPLDLEITNNYWIIFFYHLIGCSFFVHINVTLVIIPSYFMVYIFGFLEQLCDRLENIKKHKFSNMRRIDIDNEKELIKCIKLHNKICAVNEKVNDMLSVIFLARAFWTSVLICTMCFLMITVTDIVILTQYSFYTAFVFFQLIIPCYYGEKITEMSNKISQTIAHSEWMLEGKKYQQNIKIMMAFTKKPMKITSFRLFDINMENYGRVCNWAYSLLTLFLNL</sequence>
<feature type="transmembrane region" description="Helical" evidence="12">
    <location>
        <begin position="270"/>
        <end position="291"/>
    </location>
</feature>
<keyword evidence="6 12" id="KW-0472">Membrane</keyword>
<keyword evidence="8 12" id="KW-0807">Transducer</keyword>
<comment type="subcellular location">
    <subcellularLocation>
        <location evidence="12">Cell membrane</location>
        <topology evidence="12">Multi-pass membrane protein</topology>
    </subcellularLocation>
    <subcellularLocation>
        <location evidence="1">Membrane</location>
        <topology evidence="1">Multi-pass membrane protein</topology>
    </subcellularLocation>
</comment>
<evidence type="ECO:0000256" key="12">
    <source>
        <dbReference type="RuleBase" id="RU351113"/>
    </source>
</evidence>
<comment type="function">
    <text evidence="9">Odorant receptor which mediates acceptance or avoidance behavior, depending on its substrates. The odorant receptor repertoire encodes a large collection of odor stimuli that vary widely in identity, intensity, and duration. May form a complex with Orco to form odorant-sensing units, providing sensitive and prolonged odorant signaling and calcium permeability.</text>
</comment>
<comment type="similarity">
    <text evidence="10">Belongs to the insect chemoreceptor superfamily. Heteromeric odorant receptor channel (TC 1.A.69) family. Or2a subfamily.</text>
</comment>
<keyword evidence="5 12" id="KW-1133">Transmembrane helix</keyword>
<comment type="caution">
    <text evidence="12">Lacks conserved residue(s) required for the propagation of feature annotation.</text>
</comment>
<dbReference type="GO" id="GO:0005886">
    <property type="term" value="C:plasma membrane"/>
    <property type="evidence" value="ECO:0007669"/>
    <property type="project" value="UniProtKB-SubCell"/>
</dbReference>